<sequence>MTSRVNAHPLGPEHQAVRFAKTRRPLSKPVDQNFAAISIQGTSSCNALEDGVDEGSAFKHVSPNGKTEAEVRDTGTGNPLDDGSVKKLEDMQHEQMDNDLADSGDEMAHGALVTWLSINPIRSAIFDFESDLGDLMFD</sequence>
<accession>A0A6J5UKW3</accession>
<organism evidence="2 3">
    <name type="scientific">Prunus armeniaca</name>
    <name type="common">Apricot</name>
    <name type="synonym">Armeniaca vulgaris</name>
    <dbReference type="NCBI Taxonomy" id="36596"/>
    <lineage>
        <taxon>Eukaryota</taxon>
        <taxon>Viridiplantae</taxon>
        <taxon>Streptophyta</taxon>
        <taxon>Embryophyta</taxon>
        <taxon>Tracheophyta</taxon>
        <taxon>Spermatophyta</taxon>
        <taxon>Magnoliopsida</taxon>
        <taxon>eudicotyledons</taxon>
        <taxon>Gunneridae</taxon>
        <taxon>Pentapetalae</taxon>
        <taxon>rosids</taxon>
        <taxon>fabids</taxon>
        <taxon>Rosales</taxon>
        <taxon>Rosaceae</taxon>
        <taxon>Amygdaloideae</taxon>
        <taxon>Amygdaleae</taxon>
        <taxon>Prunus</taxon>
    </lineage>
</organism>
<evidence type="ECO:0000256" key="1">
    <source>
        <dbReference type="SAM" id="MobiDB-lite"/>
    </source>
</evidence>
<feature type="region of interest" description="Disordered" evidence="1">
    <location>
        <begin position="57"/>
        <end position="85"/>
    </location>
</feature>
<dbReference type="AlphaFoldDB" id="A0A6J5UKW3"/>
<proteinExistence type="predicted"/>
<reference evidence="2 3" key="1">
    <citation type="submission" date="2020-05" db="EMBL/GenBank/DDBJ databases">
        <authorList>
            <person name="Campoy J."/>
            <person name="Schneeberger K."/>
            <person name="Spophaly S."/>
        </authorList>
    </citation>
    <scope>NUCLEOTIDE SEQUENCE [LARGE SCALE GENOMIC DNA]</scope>
    <source>
        <strain evidence="2">PruArmRojPasFocal</strain>
    </source>
</reference>
<dbReference type="EMBL" id="CAEKDK010000004">
    <property type="protein sequence ID" value="CAB4275855.1"/>
    <property type="molecule type" value="Genomic_DNA"/>
</dbReference>
<evidence type="ECO:0000313" key="3">
    <source>
        <dbReference type="Proteomes" id="UP000507222"/>
    </source>
</evidence>
<name>A0A6J5UKW3_PRUAR</name>
<dbReference type="Proteomes" id="UP000507222">
    <property type="component" value="Unassembled WGS sequence"/>
</dbReference>
<evidence type="ECO:0000313" key="2">
    <source>
        <dbReference type="EMBL" id="CAB4275855.1"/>
    </source>
</evidence>
<gene>
    <name evidence="2" type="ORF">CURHAP_LOCUS24822</name>
</gene>
<protein>
    <submittedName>
        <fullName evidence="2">Uncharacterized protein</fullName>
    </submittedName>
</protein>